<feature type="non-terminal residue" evidence="8">
    <location>
        <position position="481"/>
    </location>
</feature>
<dbReference type="Proteomes" id="UP000002009">
    <property type="component" value="Chromosome 6"/>
</dbReference>
<keyword evidence="2 6" id="KW-0547">Nucleotide-binding</keyword>
<evidence type="ECO:0000313" key="8">
    <source>
        <dbReference type="EMBL" id="ACO64671.1"/>
    </source>
</evidence>
<feature type="domain" description="Arginyl-tRNA synthetase catalytic core" evidence="7">
    <location>
        <begin position="300"/>
        <end position="443"/>
    </location>
</feature>
<feature type="non-terminal residue" evidence="8">
    <location>
        <position position="1"/>
    </location>
</feature>
<dbReference type="eggNOG" id="KOG1195">
    <property type="taxonomic scope" value="Eukaryota"/>
</dbReference>
<evidence type="ECO:0000256" key="2">
    <source>
        <dbReference type="ARBA" id="ARBA00022741"/>
    </source>
</evidence>
<dbReference type="OrthoDB" id="9990834at2759"/>
<dbReference type="Gene3D" id="3.40.50.620">
    <property type="entry name" value="HUPs"/>
    <property type="match status" value="1"/>
</dbReference>
<dbReference type="InterPro" id="IPR001412">
    <property type="entry name" value="aa-tRNA-synth_I_CS"/>
</dbReference>
<dbReference type="AlphaFoldDB" id="C1E9E9"/>
<keyword evidence="9" id="KW-1185">Reference proteome</keyword>
<dbReference type="GeneID" id="8244700"/>
<dbReference type="PANTHER" id="PTHR11956">
    <property type="entry name" value="ARGINYL-TRNA SYNTHETASE"/>
    <property type="match status" value="1"/>
</dbReference>
<evidence type="ECO:0000256" key="5">
    <source>
        <dbReference type="ARBA" id="ARBA00033033"/>
    </source>
</evidence>
<accession>C1E9E9</accession>
<dbReference type="Pfam" id="PF00750">
    <property type="entry name" value="tRNA-synt_1d"/>
    <property type="match status" value="2"/>
</dbReference>
<sequence>LITKVQGVGPYLNLFVDRARVFRLVIRAVSAQGDKFGHTKAAGGKRVIIEHTSSNPNAPLHIGNLRNVMIGAHLAKMQAACGFAVKQAFYVNDLGAQIGLTALAYSRVYAKIQPYLKIDHWIGAMYAVMNTCQELQQVGEYLKGAEGDEKKTKGITEYFDIYQDLRERFEKMMVVMLEDVRKIENIKVEAGKLNLAYERQEAWAVKIFRKMVCDCLTGVQTTLSTYGVQHDQFDFESELGWEGSNNKVLEIMKNSDYYVPQTQCNDKGVPQGAYLDMDGFIRDQGLKVGKGGYQKDYPPLYVLRPDGSTLYTYRDIVYSFKKASQSDLILNIICSEQDLAQQKVSLGMMMMNPEMKGRQYHLSYDLVKLTTGKMSGRRGRYLLADDLYDDLKTVIREKMSKKFKDKGEDISPELFDEVTHEVSTAAMKYALLSVSCQTQINFDIAKITDFEDASAPFILYNSTRVASVVRKFNDKVEKGQV</sequence>
<dbReference type="InterPro" id="IPR036695">
    <property type="entry name" value="Arg-tRNA-synth_N_sf"/>
</dbReference>
<evidence type="ECO:0000256" key="1">
    <source>
        <dbReference type="ARBA" id="ARBA00022598"/>
    </source>
</evidence>
<dbReference type="PROSITE" id="PS00178">
    <property type="entry name" value="AA_TRNA_LIGASE_I"/>
    <property type="match status" value="1"/>
</dbReference>
<dbReference type="InParanoid" id="C1E9E9"/>
<dbReference type="OMA" id="HWIGAMY"/>
<dbReference type="GO" id="GO:0004814">
    <property type="term" value="F:arginine-tRNA ligase activity"/>
    <property type="evidence" value="ECO:0007669"/>
    <property type="project" value="InterPro"/>
</dbReference>
<keyword evidence="6" id="KW-0648">Protein biosynthesis</keyword>
<dbReference type="RefSeq" id="XP_002503413.1">
    <property type="nucleotide sequence ID" value="XM_002503367.1"/>
</dbReference>
<evidence type="ECO:0000256" key="4">
    <source>
        <dbReference type="ARBA" id="ARBA00023146"/>
    </source>
</evidence>
<dbReference type="KEGG" id="mis:MICPUN_75262"/>
<reference evidence="8 9" key="1">
    <citation type="journal article" date="2009" name="Science">
        <title>Green evolution and dynamic adaptations revealed by genomes of the marine picoeukaryotes Micromonas.</title>
        <authorList>
            <person name="Worden A.Z."/>
            <person name="Lee J.H."/>
            <person name="Mock T."/>
            <person name="Rouze P."/>
            <person name="Simmons M.P."/>
            <person name="Aerts A.L."/>
            <person name="Allen A.E."/>
            <person name="Cuvelier M.L."/>
            <person name="Derelle E."/>
            <person name="Everett M.V."/>
            <person name="Foulon E."/>
            <person name="Grimwood J."/>
            <person name="Gundlach H."/>
            <person name="Henrissat B."/>
            <person name="Napoli C."/>
            <person name="McDonald S.M."/>
            <person name="Parker M.S."/>
            <person name="Rombauts S."/>
            <person name="Salamov A."/>
            <person name="Von Dassow P."/>
            <person name="Badger J.H."/>
            <person name="Coutinho P.M."/>
            <person name="Demir E."/>
            <person name="Dubchak I."/>
            <person name="Gentemann C."/>
            <person name="Eikrem W."/>
            <person name="Gready J.E."/>
            <person name="John U."/>
            <person name="Lanier W."/>
            <person name="Lindquist E.A."/>
            <person name="Lucas S."/>
            <person name="Mayer K.F."/>
            <person name="Moreau H."/>
            <person name="Not F."/>
            <person name="Otillar R."/>
            <person name="Panaud O."/>
            <person name="Pangilinan J."/>
            <person name="Paulsen I."/>
            <person name="Piegu B."/>
            <person name="Poliakov A."/>
            <person name="Robbens S."/>
            <person name="Schmutz J."/>
            <person name="Toulza E."/>
            <person name="Wyss T."/>
            <person name="Zelensky A."/>
            <person name="Zhou K."/>
            <person name="Armbrust E.V."/>
            <person name="Bhattacharya D."/>
            <person name="Goodenough U.W."/>
            <person name="Van de Peer Y."/>
            <person name="Grigoriev I.V."/>
        </authorList>
    </citation>
    <scope>NUCLEOTIDE SEQUENCE [LARGE SCALE GENOMIC DNA]</scope>
    <source>
        <strain evidence="9">RCC299 / NOUM17</strain>
    </source>
</reference>
<dbReference type="InterPro" id="IPR001278">
    <property type="entry name" value="Arg-tRNA-ligase"/>
</dbReference>
<evidence type="ECO:0000313" key="9">
    <source>
        <dbReference type="Proteomes" id="UP000002009"/>
    </source>
</evidence>
<proteinExistence type="inferred from homology"/>
<dbReference type="InterPro" id="IPR035684">
    <property type="entry name" value="ArgRS_core"/>
</dbReference>
<keyword evidence="1 6" id="KW-0436">Ligase</keyword>
<dbReference type="GO" id="GO:0048608">
    <property type="term" value="P:reproductive structure development"/>
    <property type="evidence" value="ECO:0007669"/>
    <property type="project" value="UniProtKB-ARBA"/>
</dbReference>
<keyword evidence="4 6" id="KW-0030">Aminoacyl-tRNA synthetase</keyword>
<dbReference type="PANTHER" id="PTHR11956:SF5">
    <property type="entry name" value="ARGININE--TRNA LIGASE, CYTOPLASMIC"/>
    <property type="match status" value="1"/>
</dbReference>
<name>C1E9E9_MICCC</name>
<keyword evidence="3 6" id="KW-0067">ATP-binding</keyword>
<dbReference type="EMBL" id="CP001327">
    <property type="protein sequence ID" value="ACO64671.1"/>
    <property type="molecule type" value="Genomic_DNA"/>
</dbReference>
<dbReference type="GO" id="GO:0005737">
    <property type="term" value="C:cytoplasm"/>
    <property type="evidence" value="ECO:0007669"/>
    <property type="project" value="InterPro"/>
</dbReference>
<evidence type="ECO:0000259" key="7">
    <source>
        <dbReference type="Pfam" id="PF00750"/>
    </source>
</evidence>
<dbReference type="GO" id="GO:0009791">
    <property type="term" value="P:post-embryonic development"/>
    <property type="evidence" value="ECO:0007669"/>
    <property type="project" value="UniProtKB-ARBA"/>
</dbReference>
<evidence type="ECO:0000256" key="6">
    <source>
        <dbReference type="RuleBase" id="RU363038"/>
    </source>
</evidence>
<dbReference type="PRINTS" id="PR01038">
    <property type="entry name" value="TRNASYNTHARG"/>
</dbReference>
<dbReference type="InterPro" id="IPR014729">
    <property type="entry name" value="Rossmann-like_a/b/a_fold"/>
</dbReference>
<comment type="similarity">
    <text evidence="6">Belongs to the class-I aminoacyl-tRNA synthetase family.</text>
</comment>
<dbReference type="SUPFAM" id="SSF55190">
    <property type="entry name" value="Arginyl-tRNA synthetase (ArgRS), N-terminal 'additional' domain"/>
    <property type="match status" value="1"/>
</dbReference>
<protein>
    <recommendedName>
        <fullName evidence="5">Arginyl-tRNA synthetase</fullName>
    </recommendedName>
</protein>
<gene>
    <name evidence="8" type="ORF">MICPUN_75262</name>
</gene>
<evidence type="ECO:0000256" key="3">
    <source>
        <dbReference type="ARBA" id="ARBA00022840"/>
    </source>
</evidence>
<dbReference type="GO" id="GO:0005524">
    <property type="term" value="F:ATP binding"/>
    <property type="evidence" value="ECO:0007669"/>
    <property type="project" value="UniProtKB-KW"/>
</dbReference>
<dbReference type="GO" id="GO:0006420">
    <property type="term" value="P:arginyl-tRNA aminoacylation"/>
    <property type="evidence" value="ECO:0007669"/>
    <property type="project" value="InterPro"/>
</dbReference>
<dbReference type="STRING" id="296587.C1E9E9"/>
<dbReference type="SUPFAM" id="SSF52374">
    <property type="entry name" value="Nucleotidylyl transferase"/>
    <property type="match status" value="1"/>
</dbReference>
<feature type="domain" description="Arginyl-tRNA synthetase catalytic core" evidence="7">
    <location>
        <begin position="31"/>
        <end position="107"/>
    </location>
</feature>
<organism evidence="8 9">
    <name type="scientific">Micromonas commoda (strain RCC299 / NOUM17 / CCMP2709)</name>
    <name type="common">Picoplanktonic green alga</name>
    <dbReference type="NCBI Taxonomy" id="296587"/>
    <lineage>
        <taxon>Eukaryota</taxon>
        <taxon>Viridiplantae</taxon>
        <taxon>Chlorophyta</taxon>
        <taxon>Mamiellophyceae</taxon>
        <taxon>Mamiellales</taxon>
        <taxon>Mamiellaceae</taxon>
        <taxon>Micromonas</taxon>
    </lineage>
</organism>